<evidence type="ECO:0000256" key="1">
    <source>
        <dbReference type="ARBA" id="ARBA00005952"/>
    </source>
</evidence>
<dbReference type="InterPro" id="IPR035926">
    <property type="entry name" value="NusB-like_sf"/>
</dbReference>
<keyword evidence="2 6" id="KW-0889">Transcription antitermination</keyword>
<dbReference type="GO" id="GO:0003723">
    <property type="term" value="F:RNA binding"/>
    <property type="evidence" value="ECO:0007669"/>
    <property type="project" value="UniProtKB-UniRule"/>
</dbReference>
<dbReference type="AlphaFoldDB" id="A0A369KNM1"/>
<keyword evidence="4 6" id="KW-0805">Transcription regulation</keyword>
<evidence type="ECO:0000256" key="2">
    <source>
        <dbReference type="ARBA" id="ARBA00022814"/>
    </source>
</evidence>
<name>A0A369KNM1_9BACT</name>
<evidence type="ECO:0000256" key="6">
    <source>
        <dbReference type="HAMAP-Rule" id="MF_00073"/>
    </source>
</evidence>
<gene>
    <name evidence="6 8" type="primary">nusB</name>
    <name evidence="8" type="ORF">DCC88_10085</name>
</gene>
<evidence type="ECO:0000259" key="7">
    <source>
        <dbReference type="Pfam" id="PF01029"/>
    </source>
</evidence>
<dbReference type="PANTHER" id="PTHR11078">
    <property type="entry name" value="N UTILIZATION SUBSTANCE PROTEIN B-RELATED"/>
    <property type="match status" value="1"/>
</dbReference>
<reference evidence="8" key="1">
    <citation type="submission" date="2018-04" db="EMBL/GenBank/DDBJ databases">
        <title>Draft genome sequence of the Candidatus Spirobacillus cienkowskii, a pathogen of freshwater Daphnia species, reconstructed from hemolymph metagenomic reads.</title>
        <authorList>
            <person name="Bresciani L."/>
            <person name="Lemos L.N."/>
            <person name="Wale N."/>
            <person name="Lin J.Y."/>
            <person name="Fernandes G.R."/>
            <person name="Duffy M.A."/>
            <person name="Rodrigues J.M."/>
        </authorList>
    </citation>
    <scope>NUCLEOTIDE SEQUENCE [LARGE SCALE GENOMIC DNA]</scope>
    <source>
        <strain evidence="8">Binning01</strain>
    </source>
</reference>
<dbReference type="SUPFAM" id="SSF48013">
    <property type="entry name" value="NusB-like"/>
    <property type="match status" value="1"/>
</dbReference>
<dbReference type="InterPro" id="IPR011605">
    <property type="entry name" value="NusB_fam"/>
</dbReference>
<evidence type="ECO:0000256" key="4">
    <source>
        <dbReference type="ARBA" id="ARBA00023015"/>
    </source>
</evidence>
<feature type="domain" description="NusB/RsmB/TIM44" evidence="7">
    <location>
        <begin position="15"/>
        <end position="142"/>
    </location>
</feature>
<keyword evidence="9" id="KW-1185">Reference proteome</keyword>
<evidence type="ECO:0000256" key="3">
    <source>
        <dbReference type="ARBA" id="ARBA00022884"/>
    </source>
</evidence>
<dbReference type="GO" id="GO:0031564">
    <property type="term" value="P:transcription antitermination"/>
    <property type="evidence" value="ECO:0007669"/>
    <property type="project" value="UniProtKB-KW"/>
</dbReference>
<dbReference type="Gene3D" id="1.10.940.10">
    <property type="entry name" value="NusB-like"/>
    <property type="match status" value="1"/>
</dbReference>
<dbReference type="InterPro" id="IPR006027">
    <property type="entry name" value="NusB_RsmB_TIM44"/>
</dbReference>
<comment type="caution">
    <text evidence="8">The sequence shown here is derived from an EMBL/GenBank/DDBJ whole genome shotgun (WGS) entry which is preliminary data.</text>
</comment>
<dbReference type="Proteomes" id="UP000253934">
    <property type="component" value="Unassembled WGS sequence"/>
</dbReference>
<keyword evidence="3 6" id="KW-0694">RNA-binding</keyword>
<dbReference type="NCBIfam" id="TIGR01951">
    <property type="entry name" value="nusB"/>
    <property type="match status" value="1"/>
</dbReference>
<dbReference type="EMBL" id="QOVW01000085">
    <property type="protein sequence ID" value="RDB35448.1"/>
    <property type="molecule type" value="Genomic_DNA"/>
</dbReference>
<comment type="function">
    <text evidence="6">Involved in transcription antitermination. Required for transcription of ribosomal RNA (rRNA) genes. Binds specifically to the boxA antiterminator sequence of the ribosomal RNA (rrn) operons.</text>
</comment>
<protein>
    <recommendedName>
        <fullName evidence="6">Transcription antitermination protein NusB</fullName>
    </recommendedName>
    <alternativeName>
        <fullName evidence="6">Antitermination factor NusB</fullName>
    </alternativeName>
</protein>
<dbReference type="RefSeq" id="WP_338636366.1">
    <property type="nucleotide sequence ID" value="NZ_CP146516.1"/>
</dbReference>
<evidence type="ECO:0000313" key="8">
    <source>
        <dbReference type="EMBL" id="RDB35448.1"/>
    </source>
</evidence>
<comment type="similarity">
    <text evidence="1 6">Belongs to the NusB family.</text>
</comment>
<dbReference type="Pfam" id="PF01029">
    <property type="entry name" value="NusB"/>
    <property type="match status" value="1"/>
</dbReference>
<dbReference type="GO" id="GO:0006353">
    <property type="term" value="P:DNA-templated transcription termination"/>
    <property type="evidence" value="ECO:0007669"/>
    <property type="project" value="UniProtKB-UniRule"/>
</dbReference>
<evidence type="ECO:0000313" key="9">
    <source>
        <dbReference type="Proteomes" id="UP000253934"/>
    </source>
</evidence>
<proteinExistence type="inferred from homology"/>
<dbReference type="PANTHER" id="PTHR11078:SF3">
    <property type="entry name" value="ANTITERMINATION NUSB DOMAIN-CONTAINING PROTEIN"/>
    <property type="match status" value="1"/>
</dbReference>
<accession>A0A369KNM1</accession>
<sequence>MIDGENGLKSSDFKKIRRLAVQFIYQQDVNQQFVMQKQVLDQFMKQFEVPDYQKEFLMSILSSLFQALSKIDELIEKNAKNWKISRIARVDLAVLRVATIELLERQSTDVGVIISEAACIAQEYGAANSAGFVNGILDAIAKTVRKNELT</sequence>
<keyword evidence="5 6" id="KW-0804">Transcription</keyword>
<evidence type="ECO:0000256" key="5">
    <source>
        <dbReference type="ARBA" id="ARBA00023163"/>
    </source>
</evidence>
<organism evidence="8 9">
    <name type="scientific">Spirobacillus cienkowskii</name>
    <dbReference type="NCBI Taxonomy" id="495820"/>
    <lineage>
        <taxon>Bacteria</taxon>
        <taxon>Pseudomonadati</taxon>
        <taxon>Bdellovibrionota</taxon>
        <taxon>Oligoflexia</taxon>
        <taxon>Silvanigrellales</taxon>
        <taxon>Spirobacillus</taxon>
    </lineage>
</organism>
<dbReference type="GO" id="GO:0005829">
    <property type="term" value="C:cytosol"/>
    <property type="evidence" value="ECO:0007669"/>
    <property type="project" value="TreeGrafter"/>
</dbReference>
<dbReference type="HAMAP" id="MF_00073">
    <property type="entry name" value="NusB"/>
    <property type="match status" value="1"/>
</dbReference>